<proteinExistence type="predicted"/>
<dbReference type="EMBL" id="CAWUPB010001194">
    <property type="protein sequence ID" value="CAK7354184.1"/>
    <property type="molecule type" value="Genomic_DNA"/>
</dbReference>
<name>A0AAV1SMH6_9ROSI</name>
<keyword evidence="2" id="KW-1185">Reference proteome</keyword>
<sequence length="52" mass="5840">MDSHESCQSRFGPHVDAVFKVENRMLFLEMECPAGNSERCCCCAVGQSAIWE</sequence>
<dbReference type="AlphaFoldDB" id="A0AAV1SMH6"/>
<evidence type="ECO:0000313" key="2">
    <source>
        <dbReference type="Proteomes" id="UP001314170"/>
    </source>
</evidence>
<reference evidence="1 2" key="1">
    <citation type="submission" date="2024-01" db="EMBL/GenBank/DDBJ databases">
        <authorList>
            <person name="Waweru B."/>
        </authorList>
    </citation>
    <scope>NUCLEOTIDE SEQUENCE [LARGE SCALE GENOMIC DNA]</scope>
</reference>
<comment type="caution">
    <text evidence="1">The sequence shown here is derived from an EMBL/GenBank/DDBJ whole genome shotgun (WGS) entry which is preliminary data.</text>
</comment>
<gene>
    <name evidence="1" type="ORF">DCAF_LOCUS25108</name>
</gene>
<accession>A0AAV1SMH6</accession>
<protein>
    <submittedName>
        <fullName evidence="1">Uncharacterized protein</fullName>
    </submittedName>
</protein>
<organism evidence="1 2">
    <name type="scientific">Dovyalis caffra</name>
    <dbReference type="NCBI Taxonomy" id="77055"/>
    <lineage>
        <taxon>Eukaryota</taxon>
        <taxon>Viridiplantae</taxon>
        <taxon>Streptophyta</taxon>
        <taxon>Embryophyta</taxon>
        <taxon>Tracheophyta</taxon>
        <taxon>Spermatophyta</taxon>
        <taxon>Magnoliopsida</taxon>
        <taxon>eudicotyledons</taxon>
        <taxon>Gunneridae</taxon>
        <taxon>Pentapetalae</taxon>
        <taxon>rosids</taxon>
        <taxon>fabids</taxon>
        <taxon>Malpighiales</taxon>
        <taxon>Salicaceae</taxon>
        <taxon>Flacourtieae</taxon>
        <taxon>Dovyalis</taxon>
    </lineage>
</organism>
<evidence type="ECO:0000313" key="1">
    <source>
        <dbReference type="EMBL" id="CAK7354184.1"/>
    </source>
</evidence>
<dbReference type="Proteomes" id="UP001314170">
    <property type="component" value="Unassembled WGS sequence"/>
</dbReference>